<dbReference type="EMBL" id="JXTB01000013">
    <property type="protein sequence ID" value="PON77500.1"/>
    <property type="molecule type" value="Genomic_DNA"/>
</dbReference>
<evidence type="ECO:0000256" key="5">
    <source>
        <dbReference type="ARBA" id="ARBA00023242"/>
    </source>
</evidence>
<keyword evidence="8" id="KW-1185">Reference proteome</keyword>
<dbReference type="Proteomes" id="UP000237105">
    <property type="component" value="Unassembled WGS sequence"/>
</dbReference>
<evidence type="ECO:0000256" key="3">
    <source>
        <dbReference type="ARBA" id="ARBA00023125"/>
    </source>
</evidence>
<dbReference type="Gene3D" id="3.40.1810.10">
    <property type="entry name" value="Transcription factor, MADS-box"/>
    <property type="match status" value="1"/>
</dbReference>
<organism evidence="7 8">
    <name type="scientific">Parasponia andersonii</name>
    <name type="common">Sponia andersonii</name>
    <dbReference type="NCBI Taxonomy" id="3476"/>
    <lineage>
        <taxon>Eukaryota</taxon>
        <taxon>Viridiplantae</taxon>
        <taxon>Streptophyta</taxon>
        <taxon>Embryophyta</taxon>
        <taxon>Tracheophyta</taxon>
        <taxon>Spermatophyta</taxon>
        <taxon>Magnoliopsida</taxon>
        <taxon>eudicotyledons</taxon>
        <taxon>Gunneridae</taxon>
        <taxon>Pentapetalae</taxon>
        <taxon>rosids</taxon>
        <taxon>fabids</taxon>
        <taxon>Rosales</taxon>
        <taxon>Cannabaceae</taxon>
        <taxon>Parasponia</taxon>
    </lineage>
</organism>
<dbReference type="InterPro" id="IPR002100">
    <property type="entry name" value="TF_MADSbox"/>
</dbReference>
<dbReference type="Pfam" id="PF00319">
    <property type="entry name" value="SRF-TF"/>
    <property type="match status" value="1"/>
</dbReference>
<dbReference type="GO" id="GO:0045944">
    <property type="term" value="P:positive regulation of transcription by RNA polymerase II"/>
    <property type="evidence" value="ECO:0007669"/>
    <property type="project" value="InterPro"/>
</dbReference>
<keyword evidence="3" id="KW-0238">DNA-binding</keyword>
<dbReference type="InterPro" id="IPR033897">
    <property type="entry name" value="SRF-like_MADS-box"/>
</dbReference>
<sequence>MGRGKLKLELIKNEKSRKTTFQKRKKGMMKKASEFSILCDIDMCLFVSGPKSDLDLAITRPGQKKSHDQEVVAAASEIETFPPESDRVLRIIQKYQKAVMQRPPNKSYNLAGLLAERNKKVHSDISRFRKKFYGLKYPTSAELIDGLSADELEELVGRLDGRIDVVKKIIVDKKKENALRPIVKNNSHDDQQQQQLVSLSNNNNFSTNYSMVDMNEPPPPPQIDSSFSVFNPNFMMIKLVGGDSNQASSSTSRFDDQHDQFNYYFNGSSSNTTNSMHYGTDMTTLRGPVYDDHPMAGMMFDGTNTTASTQYSTVTTALRSYHDPTAGMSLEKRTMMFNGSGAAGTASSSMQTHGYYYRPPLVQPMMVPYVQMQYPMNVMNVVPRLSSFHVASSAPRVNELTDVVNDFLKNKNIG</sequence>
<comment type="subcellular location">
    <subcellularLocation>
        <location evidence="1">Nucleus</location>
    </subcellularLocation>
</comment>
<evidence type="ECO:0000256" key="1">
    <source>
        <dbReference type="ARBA" id="ARBA00004123"/>
    </source>
</evidence>
<dbReference type="AlphaFoldDB" id="A0A2P5DW26"/>
<dbReference type="InterPro" id="IPR036879">
    <property type="entry name" value="TF_MADSbox_sf"/>
</dbReference>
<name>A0A2P5DW26_PARAD</name>
<dbReference type="GO" id="GO:0000987">
    <property type="term" value="F:cis-regulatory region sequence-specific DNA binding"/>
    <property type="evidence" value="ECO:0007669"/>
    <property type="project" value="InterPro"/>
</dbReference>
<protein>
    <submittedName>
        <fullName evidence="7">MADS-box transcription factor</fullName>
    </submittedName>
</protein>
<evidence type="ECO:0000259" key="6">
    <source>
        <dbReference type="PROSITE" id="PS50066"/>
    </source>
</evidence>
<dbReference type="CDD" id="cd00266">
    <property type="entry name" value="MADS_SRF_like"/>
    <property type="match status" value="1"/>
</dbReference>
<dbReference type="GO" id="GO:0000981">
    <property type="term" value="F:DNA-binding transcription factor activity, RNA polymerase II-specific"/>
    <property type="evidence" value="ECO:0007669"/>
    <property type="project" value="InterPro"/>
</dbReference>
<proteinExistence type="predicted"/>
<keyword evidence="5" id="KW-0539">Nucleus</keyword>
<dbReference type="PRINTS" id="PR00404">
    <property type="entry name" value="MADSDOMAIN"/>
</dbReference>
<accession>A0A2P5DW26</accession>
<feature type="domain" description="MADS-box" evidence="6">
    <location>
        <begin position="1"/>
        <end position="54"/>
    </location>
</feature>
<dbReference type="PROSITE" id="PS50066">
    <property type="entry name" value="MADS_BOX_2"/>
    <property type="match status" value="1"/>
</dbReference>
<dbReference type="GO" id="GO:0005634">
    <property type="term" value="C:nucleus"/>
    <property type="evidence" value="ECO:0007669"/>
    <property type="project" value="UniProtKB-SubCell"/>
</dbReference>
<dbReference type="OrthoDB" id="601557at2759"/>
<keyword evidence="2" id="KW-0805">Transcription regulation</keyword>
<dbReference type="PANTHER" id="PTHR48019">
    <property type="entry name" value="SERUM RESPONSE FACTOR HOMOLOG"/>
    <property type="match status" value="1"/>
</dbReference>
<dbReference type="GO" id="GO:0046983">
    <property type="term" value="F:protein dimerization activity"/>
    <property type="evidence" value="ECO:0007669"/>
    <property type="project" value="InterPro"/>
</dbReference>
<dbReference type="InterPro" id="IPR050142">
    <property type="entry name" value="MADS-box/MEF2_TF"/>
</dbReference>
<evidence type="ECO:0000313" key="7">
    <source>
        <dbReference type="EMBL" id="PON77500.1"/>
    </source>
</evidence>
<keyword evidence="4" id="KW-0804">Transcription</keyword>
<comment type="caution">
    <text evidence="7">The sequence shown here is derived from an EMBL/GenBank/DDBJ whole genome shotgun (WGS) entry which is preliminary data.</text>
</comment>
<dbReference type="SMART" id="SM00432">
    <property type="entry name" value="MADS"/>
    <property type="match status" value="1"/>
</dbReference>
<gene>
    <name evidence="7" type="primary">PanMADS6</name>
    <name evidence="7" type="ORF">PanWU01x14_026610</name>
</gene>
<evidence type="ECO:0000256" key="4">
    <source>
        <dbReference type="ARBA" id="ARBA00023163"/>
    </source>
</evidence>
<reference evidence="8" key="1">
    <citation type="submission" date="2016-06" db="EMBL/GenBank/DDBJ databases">
        <title>Parallel loss of symbiosis genes in relatives of nitrogen-fixing non-legume Parasponia.</title>
        <authorList>
            <person name="Van Velzen R."/>
            <person name="Holmer R."/>
            <person name="Bu F."/>
            <person name="Rutten L."/>
            <person name="Van Zeijl A."/>
            <person name="Liu W."/>
            <person name="Santuari L."/>
            <person name="Cao Q."/>
            <person name="Sharma T."/>
            <person name="Shen D."/>
            <person name="Roswanjaya Y."/>
            <person name="Wardhani T."/>
            <person name="Kalhor M.S."/>
            <person name="Jansen J."/>
            <person name="Van den Hoogen J."/>
            <person name="Gungor B."/>
            <person name="Hartog M."/>
            <person name="Hontelez J."/>
            <person name="Verver J."/>
            <person name="Yang W.-C."/>
            <person name="Schijlen E."/>
            <person name="Repin R."/>
            <person name="Schilthuizen M."/>
            <person name="Schranz E."/>
            <person name="Heidstra R."/>
            <person name="Miyata K."/>
            <person name="Fedorova E."/>
            <person name="Kohlen W."/>
            <person name="Bisseling T."/>
            <person name="Smit S."/>
            <person name="Geurts R."/>
        </authorList>
    </citation>
    <scope>NUCLEOTIDE SEQUENCE [LARGE SCALE GENOMIC DNA]</scope>
    <source>
        <strain evidence="8">cv. WU1-14</strain>
    </source>
</reference>
<dbReference type="SUPFAM" id="SSF55455">
    <property type="entry name" value="SRF-like"/>
    <property type="match status" value="1"/>
</dbReference>
<evidence type="ECO:0000256" key="2">
    <source>
        <dbReference type="ARBA" id="ARBA00023015"/>
    </source>
</evidence>
<evidence type="ECO:0000313" key="8">
    <source>
        <dbReference type="Proteomes" id="UP000237105"/>
    </source>
</evidence>
<dbReference type="STRING" id="3476.A0A2P5DW26"/>